<dbReference type="InterPro" id="IPR034001">
    <property type="entry name" value="ABCG_PDR_1"/>
</dbReference>
<feature type="transmembrane region" description="Helical" evidence="10">
    <location>
        <begin position="756"/>
        <end position="778"/>
    </location>
</feature>
<evidence type="ECO:0000256" key="7">
    <source>
        <dbReference type="ARBA" id="ARBA00022989"/>
    </source>
</evidence>
<dbReference type="GO" id="GO:0016887">
    <property type="term" value="F:ATP hydrolysis activity"/>
    <property type="evidence" value="ECO:0007669"/>
    <property type="project" value="InterPro"/>
</dbReference>
<dbReference type="Pfam" id="PF14510">
    <property type="entry name" value="ABC_trans_N"/>
    <property type="match status" value="1"/>
</dbReference>
<dbReference type="GO" id="GO:0016020">
    <property type="term" value="C:membrane"/>
    <property type="evidence" value="ECO:0007669"/>
    <property type="project" value="UniProtKB-SubCell"/>
</dbReference>
<feature type="compositionally biased region" description="Basic and acidic residues" evidence="9">
    <location>
        <begin position="1131"/>
        <end position="1147"/>
    </location>
</feature>
<dbReference type="InterPro" id="IPR003439">
    <property type="entry name" value="ABC_transporter-like_ATP-bd"/>
</dbReference>
<dbReference type="CDD" id="cd03233">
    <property type="entry name" value="ABCG_PDR_domain1"/>
    <property type="match status" value="1"/>
</dbReference>
<evidence type="ECO:0000256" key="3">
    <source>
        <dbReference type="ARBA" id="ARBA00022448"/>
    </source>
</evidence>
<evidence type="ECO:0000256" key="5">
    <source>
        <dbReference type="ARBA" id="ARBA00022741"/>
    </source>
</evidence>
<protein>
    <submittedName>
        <fullName evidence="12">ABC multidrug transporter</fullName>
    </submittedName>
</protein>
<reference evidence="12" key="1">
    <citation type="journal article" date="2020" name="Phytopathology">
        <title>Genome Sequence Resources of Colletotrichum truncatum, C. plurivorum, C. musicola, and C. sojae: Four Species Pathogenic to Soybean (Glycine max).</title>
        <authorList>
            <person name="Rogerio F."/>
            <person name="Boufleur T.R."/>
            <person name="Ciampi-Guillardi M."/>
            <person name="Sukno S.A."/>
            <person name="Thon M.R."/>
            <person name="Massola Junior N.S."/>
            <person name="Baroncelli R."/>
        </authorList>
    </citation>
    <scope>NUCLEOTIDE SEQUENCE</scope>
    <source>
        <strain evidence="12">LFN00145</strain>
    </source>
</reference>
<keyword evidence="13" id="KW-1185">Reference proteome</keyword>
<dbReference type="InterPro" id="IPR029481">
    <property type="entry name" value="ABC_trans_N"/>
</dbReference>
<keyword evidence="4 10" id="KW-0812">Transmembrane</keyword>
<dbReference type="CDD" id="cd03232">
    <property type="entry name" value="ABCG_PDR_domain2"/>
    <property type="match status" value="1"/>
</dbReference>
<dbReference type="InterPro" id="IPR013525">
    <property type="entry name" value="ABC2_TM"/>
</dbReference>
<keyword evidence="5" id="KW-0547">Nucleotide-binding</keyword>
<dbReference type="SMART" id="SM00382">
    <property type="entry name" value="AAA"/>
    <property type="match status" value="2"/>
</dbReference>
<dbReference type="PROSITE" id="PS50893">
    <property type="entry name" value="ABC_TRANSPORTER_2"/>
    <property type="match status" value="2"/>
</dbReference>
<evidence type="ECO:0000313" key="12">
    <source>
        <dbReference type="EMBL" id="KAF6836598.1"/>
    </source>
</evidence>
<name>A0A8H6NKX5_9PEZI</name>
<feature type="transmembrane region" description="Helical" evidence="10">
    <location>
        <begin position="1334"/>
        <end position="1352"/>
    </location>
</feature>
<feature type="transmembrane region" description="Helical" evidence="10">
    <location>
        <begin position="642"/>
        <end position="664"/>
    </location>
</feature>
<feature type="transmembrane region" description="Helical" evidence="10">
    <location>
        <begin position="536"/>
        <end position="556"/>
    </location>
</feature>
<dbReference type="Pfam" id="PF00005">
    <property type="entry name" value="ABC_tran"/>
    <property type="match status" value="2"/>
</dbReference>
<feature type="transmembrane region" description="Helical" evidence="10">
    <location>
        <begin position="1257"/>
        <end position="1282"/>
    </location>
</feature>
<accession>A0A8H6NKX5</accession>
<feature type="region of interest" description="Disordered" evidence="9">
    <location>
        <begin position="800"/>
        <end position="822"/>
    </location>
</feature>
<feature type="region of interest" description="Disordered" evidence="9">
    <location>
        <begin position="1"/>
        <end position="20"/>
    </location>
</feature>
<comment type="subcellular location">
    <subcellularLocation>
        <location evidence="1">Membrane</location>
        <topology evidence="1">Multi-pass membrane protein</topology>
    </subcellularLocation>
</comment>
<feature type="domain" description="ABC transporter" evidence="11">
    <location>
        <begin position="132"/>
        <end position="389"/>
    </location>
</feature>
<feature type="transmembrane region" description="Helical" evidence="10">
    <location>
        <begin position="614"/>
        <end position="635"/>
    </location>
</feature>
<feature type="transmembrane region" description="Helical" evidence="10">
    <location>
        <begin position="1302"/>
        <end position="1322"/>
    </location>
</feature>
<evidence type="ECO:0000256" key="2">
    <source>
        <dbReference type="ARBA" id="ARBA00006012"/>
    </source>
</evidence>
<comment type="similarity">
    <text evidence="2">Belongs to the ABC transporter superfamily. ABCG family. PDR (TC 3.A.1.205) subfamily.</text>
</comment>
<keyword evidence="3" id="KW-0813">Transport</keyword>
<keyword evidence="8 10" id="KW-0472">Membrane</keyword>
<evidence type="ECO:0000256" key="1">
    <source>
        <dbReference type="ARBA" id="ARBA00004141"/>
    </source>
</evidence>
<evidence type="ECO:0000256" key="4">
    <source>
        <dbReference type="ARBA" id="ARBA00022692"/>
    </source>
</evidence>
<dbReference type="InterPro" id="IPR027417">
    <property type="entry name" value="P-loop_NTPase"/>
</dbReference>
<dbReference type="Proteomes" id="UP000654918">
    <property type="component" value="Unassembled WGS sequence"/>
</dbReference>
<dbReference type="GO" id="GO:0140359">
    <property type="term" value="F:ABC-type transporter activity"/>
    <property type="evidence" value="ECO:0007669"/>
    <property type="project" value="InterPro"/>
</dbReference>
<dbReference type="InterPro" id="IPR034003">
    <property type="entry name" value="ABCG_PDR_2"/>
</dbReference>
<evidence type="ECO:0000256" key="6">
    <source>
        <dbReference type="ARBA" id="ARBA00022840"/>
    </source>
</evidence>
<feature type="region of interest" description="Disordered" evidence="9">
    <location>
        <begin position="1126"/>
        <end position="1147"/>
    </location>
</feature>
<dbReference type="InterPro" id="IPR017871">
    <property type="entry name" value="ABC_transporter-like_CS"/>
</dbReference>
<dbReference type="Gene3D" id="3.40.50.300">
    <property type="entry name" value="P-loop containing nucleotide triphosphate hydrolases"/>
    <property type="match status" value="2"/>
</dbReference>
<evidence type="ECO:0000313" key="13">
    <source>
        <dbReference type="Proteomes" id="UP000654918"/>
    </source>
</evidence>
<evidence type="ECO:0000256" key="10">
    <source>
        <dbReference type="SAM" id="Phobius"/>
    </source>
</evidence>
<dbReference type="InterPro" id="IPR003593">
    <property type="entry name" value="AAA+_ATPase"/>
</dbReference>
<sequence length="1484" mass="165401">MPTTALFEHDVSKTGGLRPNENNETAAFNQSDADVFVGEEINELARRLTGLSHGGDRGHSLFPEPSDKTLNPNNPEFDARKWAAEFYRLQTRALLGNAPNTAGVAFRDLQVYGLGTTMDYQKTVGNFFLEAASWLSPSKKKQRIDILHGLEGVVQSGEMLAVLGPPGSGCSTLLKTIAGDTHGFHITDGSSLNYQGISPAEMRTTFRGEAIYTAEFDHHFPYLTVGETLYFAARARCPQNMDLPDGITKHQYAEHLRDVVMAMLGISHTRDTRVGDDFVRGVSGGERKRVSIAEAVLSYAPLQCWDNSTRGLDSANAIEFCRTLRMQADIFRCSSCVAIYQAPQEAYDVSRLQPLFDKVVVLYEGRQIFFGKATNAKPYFENLGFQCPEQKTTADFLTSMTSPSERVVRPDWAGKPPPRSPDEFAQAWRESRDSQLLLNEIDRFEVQFPLGGDTHAQFQATRRAHQSKYSRSSSPFTLSFAQQIALNLRRSTRLLVSEPWMTVTMLSTNFFESLIISSIFYDLPATSSGIYRRNLVIFYTILINAMGSVLEILTLYGKRAIVEKHARYALYHPSSEAAAAMLVDLPYKLLNALAINVPVYFMTNLRRGDGAGPFFHFLLLSFAITVSMSMIFRFLGSVTKTIAQALAPASVILLALMLFSGFAFPQADLRGWIGWLRWVNPVFYAQESLALNEFVGRNFTCAEFVPSGPGYSSSQMVTRERVCDIGGAAPGADFVSGKEHLRVVYGFHDSHRWRNFGIIVALTVFFMVLYLVAVELVASERSKGEVLVFTRKALKKVKRGSRDIESAEQPPQRPTSESQDDIENSDLAKQTSIFHWQDVCYDVKVKGETRRILDHVDGWVKPGTLTALMGVSGAGKTSLLDVLASRVTMGVVSGQMHVDGRLRDSSFQRKTGYVTQQDLHLNTATVREALSFSALLRQPRRYTRDEKLAYVDTVIDLLGMQEYADAVIGDLGEGLNVEQRKRLTIGVELAARPQLLLFLDEPTSGLDSQTSWSICDLMEKLTRNGQAILCTIHQPSASLFQRFDRLLLLARGGRTVYFGDIGKNSHVLVDYFRRHGAPAYKPGSNPAEYMLEVIGATPKAHTDVDWPSVWRESREYQAVQSELARLSGSQGEKKKTAQAESSDDHDPSAYAEFAAGFGTQVRQVTTRVFQQYWRSPSYIFSKSILTFGSIPQALFIGLALMGGSNSERGLQNQMFGVYIFLFIFTQMVQQIMPVFVSQRTMYEARERPAKAYSWMAFMGANIVVELAWNSLMAVFSFLFWYFPMRLDRNAEGTDSVSSRGVTLFLICWAFFLLSSTFAHLLIAGLGSAEVAGGILNLLFILMFAFCGVLAGPDELPGFWIFMYRVNPLTYVVEGFLSVSLADAPVTCSPNELLEFAAPAGSTCGEYMEAYIQTNGGYLVDAGATDCRYCGTAETNAFLAGMNMSFGNRWRDFEFIWAFCVFNVLGAAALYWVMRVPKNDFKRRG</sequence>
<evidence type="ECO:0000259" key="11">
    <source>
        <dbReference type="PROSITE" id="PS50893"/>
    </source>
</evidence>
<dbReference type="Pfam" id="PF01061">
    <property type="entry name" value="ABC2_membrane"/>
    <property type="match status" value="2"/>
</dbReference>
<dbReference type="PROSITE" id="PS00211">
    <property type="entry name" value="ABC_TRANSPORTER_1"/>
    <property type="match status" value="1"/>
</dbReference>
<feature type="transmembrane region" description="Helical" evidence="10">
    <location>
        <begin position="1454"/>
        <end position="1473"/>
    </location>
</feature>
<gene>
    <name evidence="12" type="ORF">CPLU01_03633</name>
</gene>
<feature type="domain" description="ABC transporter" evidence="11">
    <location>
        <begin position="834"/>
        <end position="1076"/>
    </location>
</feature>
<keyword evidence="6" id="KW-0067">ATP-binding</keyword>
<dbReference type="InterPro" id="IPR010929">
    <property type="entry name" value="PDR_CDR_ABC"/>
</dbReference>
<dbReference type="SUPFAM" id="SSF52540">
    <property type="entry name" value="P-loop containing nucleoside triphosphate hydrolases"/>
    <property type="match status" value="2"/>
</dbReference>
<dbReference type="GO" id="GO:0005524">
    <property type="term" value="F:ATP binding"/>
    <property type="evidence" value="ECO:0007669"/>
    <property type="project" value="UniProtKB-KW"/>
</dbReference>
<feature type="transmembrane region" description="Helical" evidence="10">
    <location>
        <begin position="1215"/>
        <end position="1236"/>
    </location>
</feature>
<evidence type="ECO:0000256" key="9">
    <source>
        <dbReference type="SAM" id="MobiDB-lite"/>
    </source>
</evidence>
<evidence type="ECO:0000256" key="8">
    <source>
        <dbReference type="ARBA" id="ARBA00023136"/>
    </source>
</evidence>
<dbReference type="Pfam" id="PF06422">
    <property type="entry name" value="PDR_CDR"/>
    <property type="match status" value="1"/>
</dbReference>
<organism evidence="12 13">
    <name type="scientific">Colletotrichum plurivorum</name>
    <dbReference type="NCBI Taxonomy" id="2175906"/>
    <lineage>
        <taxon>Eukaryota</taxon>
        <taxon>Fungi</taxon>
        <taxon>Dikarya</taxon>
        <taxon>Ascomycota</taxon>
        <taxon>Pezizomycotina</taxon>
        <taxon>Sordariomycetes</taxon>
        <taxon>Hypocreomycetidae</taxon>
        <taxon>Glomerellales</taxon>
        <taxon>Glomerellaceae</taxon>
        <taxon>Colletotrichum</taxon>
        <taxon>Colletotrichum orchidearum species complex</taxon>
    </lineage>
</organism>
<keyword evidence="7 10" id="KW-1133">Transmembrane helix</keyword>
<proteinExistence type="inferred from homology"/>
<dbReference type="PANTHER" id="PTHR19241">
    <property type="entry name" value="ATP-BINDING CASSETTE TRANSPORTER"/>
    <property type="match status" value="1"/>
</dbReference>
<dbReference type="EMBL" id="WIGO01000031">
    <property type="protein sequence ID" value="KAF6836598.1"/>
    <property type="molecule type" value="Genomic_DNA"/>
</dbReference>
<dbReference type="FunFam" id="3.40.50.300:FF:000054">
    <property type="entry name" value="ABC multidrug transporter atrF"/>
    <property type="match status" value="1"/>
</dbReference>
<comment type="caution">
    <text evidence="12">The sequence shown here is derived from an EMBL/GenBank/DDBJ whole genome shotgun (WGS) entry which is preliminary data.</text>
</comment>